<dbReference type="PANTHER" id="PTHR39646:SF1">
    <property type="entry name" value="DNA-DIRECTED RNA POLYMERASE SUBUNIT RPO4"/>
    <property type="match status" value="1"/>
</dbReference>
<comment type="subunit">
    <text evidence="1">Part of the RNA polymerase complex. Forms a stalk with Rpo7 that extends from the main structure.</text>
</comment>
<dbReference type="Gene3D" id="1.10.150.80">
    <property type="entry name" value="HRDC domain"/>
    <property type="match status" value="1"/>
</dbReference>
<gene>
    <name evidence="1" type="primary">rpo4</name>
    <name evidence="1" type="synonym">rpoF</name>
    <name evidence="2" type="ORF">JH146_1545</name>
</gene>
<dbReference type="OrthoDB" id="25158at2157"/>
<accession>A0A076LHH8</accession>
<comment type="catalytic activity">
    <reaction evidence="1">
        <text>RNA(n) + a ribonucleoside 5'-triphosphate = RNA(n+1) + diphosphate</text>
        <dbReference type="Rhea" id="RHEA:21248"/>
        <dbReference type="Rhea" id="RHEA-COMP:14527"/>
        <dbReference type="Rhea" id="RHEA-COMP:17342"/>
        <dbReference type="ChEBI" id="CHEBI:33019"/>
        <dbReference type="ChEBI" id="CHEBI:61557"/>
        <dbReference type="ChEBI" id="CHEBI:140395"/>
        <dbReference type="EC" id="2.7.7.6"/>
    </reaction>
</comment>
<keyword evidence="1" id="KW-0963">Cytoplasm</keyword>
<dbReference type="Pfam" id="PF03874">
    <property type="entry name" value="RNA_pol_Rpb4"/>
    <property type="match status" value="1"/>
</dbReference>
<proteinExistence type="inferred from homology"/>
<evidence type="ECO:0000256" key="1">
    <source>
        <dbReference type="HAMAP-Rule" id="MF_00864"/>
    </source>
</evidence>
<dbReference type="SUPFAM" id="SSF47819">
    <property type="entry name" value="HRDC-like"/>
    <property type="match status" value="1"/>
</dbReference>
<comment type="similarity">
    <text evidence="1">Belongs to the eukaryotic RPB4 RNA polymerase subunit family.</text>
</comment>
<organism evidence="2 3">
    <name type="scientific">Methanocaldococcus bathoardescens</name>
    <dbReference type="NCBI Taxonomy" id="1301915"/>
    <lineage>
        <taxon>Archaea</taxon>
        <taxon>Methanobacteriati</taxon>
        <taxon>Methanobacteriota</taxon>
        <taxon>Methanomada group</taxon>
        <taxon>Methanococci</taxon>
        <taxon>Methanococcales</taxon>
        <taxon>Methanocaldococcaceae</taxon>
        <taxon>Methanocaldococcus</taxon>
    </lineage>
</organism>
<comment type="subcellular location">
    <subcellularLocation>
        <location evidence="1">Cytoplasm</location>
    </subcellularLocation>
</comment>
<dbReference type="RefSeq" id="WP_048202464.1">
    <property type="nucleotide sequence ID" value="NZ_CP009149.1"/>
</dbReference>
<dbReference type="Gene3D" id="6.10.140.10">
    <property type="match status" value="1"/>
</dbReference>
<comment type="function">
    <text evidence="1">DNA-dependent RNA polymerase (RNAP) catalyzes the transcription of DNA into RNA using the four ribonucleoside triphosphates as substrates. This subunit is less well bound than the others.</text>
</comment>
<sequence length="107" mass="12328">MIGKKILGERYVTVSEATEIMYNRAQIGELSYEQGCALDYLQKFAKLEKEDAQKLVEELVSLGVDEKTAVKIADILPEDLDDLRAIYYKRELPENAEEILEIVRKYI</sequence>
<dbReference type="InterPro" id="IPR010924">
    <property type="entry name" value="Rpo4"/>
</dbReference>
<dbReference type="Proteomes" id="UP000028781">
    <property type="component" value="Chromosome"/>
</dbReference>
<dbReference type="GO" id="GO:0005737">
    <property type="term" value="C:cytoplasm"/>
    <property type="evidence" value="ECO:0007669"/>
    <property type="project" value="UniProtKB-SubCell"/>
</dbReference>
<dbReference type="EMBL" id="CP009149">
    <property type="protein sequence ID" value="AIJ06387.1"/>
    <property type="molecule type" value="Genomic_DNA"/>
</dbReference>
<keyword evidence="1" id="KW-0804">Transcription</keyword>
<dbReference type="GO" id="GO:0000166">
    <property type="term" value="F:nucleotide binding"/>
    <property type="evidence" value="ECO:0007669"/>
    <property type="project" value="InterPro"/>
</dbReference>
<dbReference type="InterPro" id="IPR044876">
    <property type="entry name" value="HRDC_dom_sf"/>
</dbReference>
<protein>
    <recommendedName>
        <fullName evidence="1">DNA-directed RNA polymerase subunit Rpo4</fullName>
        <ecNumber evidence="1">2.7.7.6</ecNumber>
    </recommendedName>
    <alternativeName>
        <fullName evidence="1">DNA-directed RNA polymerase subunit F</fullName>
    </alternativeName>
</protein>
<dbReference type="HAMAP" id="MF_00864">
    <property type="entry name" value="RNApol_arch_Rpo4"/>
    <property type="match status" value="1"/>
</dbReference>
<evidence type="ECO:0000313" key="2">
    <source>
        <dbReference type="EMBL" id="AIJ06387.1"/>
    </source>
</evidence>
<dbReference type="PIRSF" id="PIRSF005053">
    <property type="entry name" value="RNA_pol_F_arch"/>
    <property type="match status" value="1"/>
</dbReference>
<keyword evidence="1" id="KW-0240">DNA-directed RNA polymerase</keyword>
<dbReference type="PANTHER" id="PTHR39646">
    <property type="entry name" value="RNA POLYMERASE RPB4"/>
    <property type="match status" value="1"/>
</dbReference>
<keyword evidence="3" id="KW-1185">Reference proteome</keyword>
<dbReference type="GO" id="GO:0000428">
    <property type="term" value="C:DNA-directed RNA polymerase complex"/>
    <property type="evidence" value="ECO:0007669"/>
    <property type="project" value="UniProtKB-KW"/>
</dbReference>
<dbReference type="GO" id="GO:0006352">
    <property type="term" value="P:DNA-templated transcription initiation"/>
    <property type="evidence" value="ECO:0007669"/>
    <property type="project" value="InterPro"/>
</dbReference>
<dbReference type="KEGG" id="mjh:JH146_1545"/>
<dbReference type="InterPro" id="IPR010997">
    <property type="entry name" value="HRDC-like_sf"/>
</dbReference>
<keyword evidence="1" id="KW-0808">Transferase</keyword>
<dbReference type="GeneID" id="24892178"/>
<dbReference type="InterPro" id="IPR005574">
    <property type="entry name" value="Rpb4/RPC9"/>
</dbReference>
<reference evidence="2 3" key="1">
    <citation type="journal article" date="2015" name="Int. J. Syst. Evol. Microbiol.">
        <title>M ethanocaldococcus bathoardescens sp. nov., a hyperthermophilic methanogen isolated from a volcanically active deep-sea hydrothermal vent.</title>
        <authorList>
            <person name="Stewart L.C."/>
            <person name="Jung J.H."/>
            <person name="Kim Y.T."/>
            <person name="Kwon S.W."/>
            <person name="Park C.S."/>
            <person name="Holden J.F."/>
        </authorList>
    </citation>
    <scope>NUCLEOTIDE SEQUENCE [LARGE SCALE GENOMIC DNA]</scope>
    <source>
        <strain evidence="2 3">JH146</strain>
    </source>
</reference>
<dbReference type="EC" id="2.7.7.6" evidence="1"/>
<dbReference type="STRING" id="1301915.JH146_1545"/>
<dbReference type="AlphaFoldDB" id="A0A076LHH8"/>
<evidence type="ECO:0000313" key="3">
    <source>
        <dbReference type="Proteomes" id="UP000028781"/>
    </source>
</evidence>
<keyword evidence="1" id="KW-0548">Nucleotidyltransferase</keyword>
<dbReference type="HOGENOM" id="CLU_165892_1_0_2"/>
<dbReference type="GO" id="GO:0003899">
    <property type="term" value="F:DNA-directed RNA polymerase activity"/>
    <property type="evidence" value="ECO:0007669"/>
    <property type="project" value="UniProtKB-UniRule"/>
</dbReference>
<name>A0A076LHH8_9EURY</name>
<dbReference type="NCBIfam" id="NF011554">
    <property type="entry name" value="PRK14981.1-6"/>
    <property type="match status" value="1"/>
</dbReference>